<accession>D2IX70</accession>
<feature type="transmembrane region" description="Helical" evidence="5">
    <location>
        <begin position="293"/>
        <end position="310"/>
    </location>
</feature>
<gene>
    <name evidence="8" type="primary">cpsGH</name>
</gene>
<dbReference type="AlphaFoldDB" id="D2IX70"/>
<dbReference type="SUPFAM" id="SSF53756">
    <property type="entry name" value="UDP-Glycosyltransferase/glycogen phosphorylase"/>
    <property type="match status" value="1"/>
</dbReference>
<dbReference type="EMBL" id="GQ457335">
    <property type="protein sequence ID" value="ACY74326.1"/>
    <property type="molecule type" value="Genomic_DNA"/>
</dbReference>
<sequence length="505" mass="58200">MIFVTVGTHEQQFNRLIKEVDRLKGTGAIDQEVFIQTGYSDFEPQNCQWSKFLSYDDMNSYMKEAEIVITHGGPATFMNAVSKGKKTIVVPRQEQFGEHVNNHQVDFLKELFLKYELDYILNISELENIIKEKNISTIVLLICSSYNEKMKFLNMAEIFFIVFYIIYLTSILLHSLFKNPDFDRILAAFNSLIIGIVSLAFYHYYKNTTLELDKILKAFLFNGLILFFLGGTYYYCLHNNIQNISIFGRDLIGSDWINGMHTQRAMGFFEYSNLIIPITVVTNLYIYMKLRNYSIMTIGVVLLFTFILPIGSGSRAGIVAILAQMFILLLNTVVVKKKTIKFLLYILPFLLVIVMMLYFDNLLSIYYRIINLRSGSSESRFSLYKDTVNIVINNSLLFGEGVKELWLNSDLPLGSHSTYIGYFYKSGLLGLMNIVPGLLLIFTNIGRKAKQSAFYYEIVGTLITLFSFFALEDLDGANWLIVFIFTVLGILENKDFYSQLKRWKS</sequence>
<evidence type="ECO:0000256" key="1">
    <source>
        <dbReference type="ARBA" id="ARBA00004141"/>
    </source>
</evidence>
<dbReference type="GO" id="GO:0016020">
    <property type="term" value="C:membrane"/>
    <property type="evidence" value="ECO:0007669"/>
    <property type="project" value="UniProtKB-SubCell"/>
</dbReference>
<proteinExistence type="predicted"/>
<keyword evidence="4 5" id="KW-0472">Membrane</keyword>
<feature type="transmembrane region" description="Helical" evidence="5">
    <location>
        <begin position="316"/>
        <end position="335"/>
    </location>
</feature>
<evidence type="ECO:0000259" key="7">
    <source>
        <dbReference type="Pfam" id="PF04932"/>
    </source>
</evidence>
<feature type="transmembrane region" description="Helical" evidence="5">
    <location>
        <begin position="422"/>
        <end position="442"/>
    </location>
</feature>
<feature type="domain" description="O-antigen ligase-related" evidence="7">
    <location>
        <begin position="301"/>
        <end position="433"/>
    </location>
</feature>
<dbReference type="Gene3D" id="3.40.50.2000">
    <property type="entry name" value="Glycogen Phosphorylase B"/>
    <property type="match status" value="1"/>
</dbReference>
<feature type="transmembrane region" description="Helical" evidence="5">
    <location>
        <begin position="477"/>
        <end position="497"/>
    </location>
</feature>
<dbReference type="Pfam" id="PF04101">
    <property type="entry name" value="Glyco_tran_28_C"/>
    <property type="match status" value="1"/>
</dbReference>
<keyword evidence="3 5" id="KW-1133">Transmembrane helix</keyword>
<dbReference type="CAZy" id="GT1">
    <property type="family name" value="Glycosyltransferase Family 1"/>
</dbReference>
<feature type="transmembrane region" description="Helical" evidence="5">
    <location>
        <begin position="342"/>
        <end position="359"/>
    </location>
</feature>
<name>D2IX70_STRAG</name>
<reference evidence="8" key="1">
    <citation type="journal article" date="2010" name="J. Bacteriol.">
        <title>Evidence for rare capsular switching in Streptococcus agalactiae.</title>
        <authorList>
            <person name="Martins E.R."/>
            <person name="Melo-Cristino J."/>
            <person name="Ramirez M."/>
        </authorList>
    </citation>
    <scope>NUCLEOTIDE SEQUENCE</scope>
    <source>
        <strain evidence="8">312754</strain>
    </source>
</reference>
<dbReference type="InterPro" id="IPR051533">
    <property type="entry name" value="WaaL-like"/>
</dbReference>
<feature type="transmembrane region" description="Helical" evidence="5">
    <location>
        <begin position="268"/>
        <end position="286"/>
    </location>
</feature>
<dbReference type="PANTHER" id="PTHR37422">
    <property type="entry name" value="TEICHURONIC ACID BIOSYNTHESIS PROTEIN TUAE"/>
    <property type="match status" value="1"/>
</dbReference>
<evidence type="ECO:0000256" key="3">
    <source>
        <dbReference type="ARBA" id="ARBA00022989"/>
    </source>
</evidence>
<evidence type="ECO:0000259" key="6">
    <source>
        <dbReference type="Pfam" id="PF04101"/>
    </source>
</evidence>
<feature type="transmembrane region" description="Helical" evidence="5">
    <location>
        <begin position="152"/>
        <end position="173"/>
    </location>
</feature>
<dbReference type="InterPro" id="IPR007016">
    <property type="entry name" value="O-antigen_ligase-rel_domated"/>
</dbReference>
<feature type="transmembrane region" description="Helical" evidence="5">
    <location>
        <begin position="185"/>
        <end position="204"/>
    </location>
</feature>
<feature type="transmembrane region" description="Helical" evidence="5">
    <location>
        <begin position="216"/>
        <end position="235"/>
    </location>
</feature>
<comment type="subcellular location">
    <subcellularLocation>
        <location evidence="1">Membrane</location>
        <topology evidence="1">Multi-pass membrane protein</topology>
    </subcellularLocation>
</comment>
<evidence type="ECO:0000256" key="5">
    <source>
        <dbReference type="SAM" id="Phobius"/>
    </source>
</evidence>
<feature type="domain" description="Glycosyl transferase family 28 C-terminal" evidence="6">
    <location>
        <begin position="1"/>
        <end position="132"/>
    </location>
</feature>
<feature type="transmembrane region" description="Helical" evidence="5">
    <location>
        <begin position="454"/>
        <end position="471"/>
    </location>
</feature>
<dbReference type="GO" id="GO:0016758">
    <property type="term" value="F:hexosyltransferase activity"/>
    <property type="evidence" value="ECO:0007669"/>
    <property type="project" value="InterPro"/>
</dbReference>
<dbReference type="InterPro" id="IPR007235">
    <property type="entry name" value="Glyco_trans_28_C"/>
</dbReference>
<evidence type="ECO:0000313" key="8">
    <source>
        <dbReference type="EMBL" id="ACY74326.1"/>
    </source>
</evidence>
<dbReference type="Pfam" id="PF04932">
    <property type="entry name" value="Wzy_C"/>
    <property type="match status" value="1"/>
</dbReference>
<keyword evidence="2 5" id="KW-0812">Transmembrane</keyword>
<organism evidence="8">
    <name type="scientific">Streptococcus agalactiae</name>
    <dbReference type="NCBI Taxonomy" id="1311"/>
    <lineage>
        <taxon>Bacteria</taxon>
        <taxon>Bacillati</taxon>
        <taxon>Bacillota</taxon>
        <taxon>Bacilli</taxon>
        <taxon>Lactobacillales</taxon>
        <taxon>Streptococcaceae</taxon>
        <taxon>Streptococcus</taxon>
    </lineage>
</organism>
<evidence type="ECO:0000256" key="4">
    <source>
        <dbReference type="ARBA" id="ARBA00023136"/>
    </source>
</evidence>
<dbReference type="PANTHER" id="PTHR37422:SF17">
    <property type="entry name" value="O-ANTIGEN LIGASE"/>
    <property type="match status" value="1"/>
</dbReference>
<evidence type="ECO:0000256" key="2">
    <source>
        <dbReference type="ARBA" id="ARBA00022692"/>
    </source>
</evidence>
<protein>
    <submittedName>
        <fullName evidence="8">CpsGH</fullName>
    </submittedName>
</protein>